<name>A0ABN8A9C9_9BACI</name>
<evidence type="ECO:0000313" key="3">
    <source>
        <dbReference type="Proteomes" id="UP000789833"/>
    </source>
</evidence>
<accession>A0ABN8A9C9</accession>
<dbReference type="Gene3D" id="3.10.450.390">
    <property type="entry name" value="Protein of unknown function DUF3889"/>
    <property type="match status" value="1"/>
</dbReference>
<proteinExistence type="predicted"/>
<dbReference type="RefSeq" id="WP_230501646.1">
    <property type="nucleotide sequence ID" value="NZ_CAKJTJ010000013.1"/>
</dbReference>
<dbReference type="InterPro" id="IPR024987">
    <property type="entry name" value="DUF3889"/>
</dbReference>
<protein>
    <recommendedName>
        <fullName evidence="4">DUF3889 domain-containing protein</fullName>
    </recommendedName>
</protein>
<dbReference type="Proteomes" id="UP000789833">
    <property type="component" value="Unassembled WGS sequence"/>
</dbReference>
<gene>
    <name evidence="2" type="ORF">BACCIP111883_02539</name>
</gene>
<sequence>MKKWVLSLLSVFIIISGSNIAVAEIKREVDYEKWGKIAVEVAKENYDQIEISEYKYLGRKNVSETEAIDTFELLAKEGQKSFQIIVALTFNPQTKQLKSLTIEEKKSR</sequence>
<keyword evidence="3" id="KW-1185">Reference proteome</keyword>
<organism evidence="2 3">
    <name type="scientific">Sutcliffiella rhizosphaerae</name>
    <dbReference type="NCBI Taxonomy" id="2880967"/>
    <lineage>
        <taxon>Bacteria</taxon>
        <taxon>Bacillati</taxon>
        <taxon>Bacillota</taxon>
        <taxon>Bacilli</taxon>
        <taxon>Bacillales</taxon>
        <taxon>Bacillaceae</taxon>
        <taxon>Sutcliffiella</taxon>
    </lineage>
</organism>
<feature type="signal peptide" evidence="1">
    <location>
        <begin position="1"/>
        <end position="23"/>
    </location>
</feature>
<evidence type="ECO:0000256" key="1">
    <source>
        <dbReference type="SAM" id="SignalP"/>
    </source>
</evidence>
<feature type="chain" id="PRO_5047439465" description="DUF3889 domain-containing protein" evidence="1">
    <location>
        <begin position="24"/>
        <end position="108"/>
    </location>
</feature>
<evidence type="ECO:0008006" key="4">
    <source>
        <dbReference type="Google" id="ProtNLM"/>
    </source>
</evidence>
<dbReference type="EMBL" id="CAKJTJ010000013">
    <property type="protein sequence ID" value="CAG9621766.1"/>
    <property type="molecule type" value="Genomic_DNA"/>
</dbReference>
<reference evidence="2 3" key="1">
    <citation type="submission" date="2021-10" db="EMBL/GenBank/DDBJ databases">
        <authorList>
            <person name="Criscuolo A."/>
        </authorList>
    </citation>
    <scope>NUCLEOTIDE SEQUENCE [LARGE SCALE GENOMIC DNA]</scope>
    <source>
        <strain evidence="3">CIP 111883</strain>
    </source>
</reference>
<keyword evidence="1" id="KW-0732">Signal</keyword>
<comment type="caution">
    <text evidence="2">The sequence shown here is derived from an EMBL/GenBank/DDBJ whole genome shotgun (WGS) entry which is preliminary data.</text>
</comment>
<dbReference type="Pfam" id="PF13028">
    <property type="entry name" value="DUF3889"/>
    <property type="match status" value="1"/>
</dbReference>
<evidence type="ECO:0000313" key="2">
    <source>
        <dbReference type="EMBL" id="CAG9621766.1"/>
    </source>
</evidence>